<dbReference type="PANTHER" id="PTHR11200">
    <property type="entry name" value="INOSITOL 5-PHOSPHATASE"/>
    <property type="match status" value="1"/>
</dbReference>
<dbReference type="FunFam" id="3.60.10.10:FF:000060">
    <property type="entry name" value="Uncharacterized protein, isoform C"/>
    <property type="match status" value="1"/>
</dbReference>
<dbReference type="PANTHER" id="PTHR11200:SF275">
    <property type="entry name" value="LD06095P"/>
    <property type="match status" value="1"/>
</dbReference>
<proteinExistence type="inferred from homology"/>
<name>A0A1S3J0C0_LINAN</name>
<keyword evidence="3" id="KW-1185">Reference proteome</keyword>
<dbReference type="OrthoDB" id="62798at2759"/>
<protein>
    <submittedName>
        <fullName evidence="4">Inositol polyphosphate 5-phosphatase K isoform X3</fullName>
    </submittedName>
    <submittedName>
        <fullName evidence="5">Inositol polyphosphate 5-phosphatase K isoform X4</fullName>
    </submittedName>
</protein>
<evidence type="ECO:0000256" key="1">
    <source>
        <dbReference type="ARBA" id="ARBA00005910"/>
    </source>
</evidence>
<dbReference type="RefSeq" id="XP_013403696.1">
    <property type="nucleotide sequence ID" value="XM_013548242.1"/>
</dbReference>
<dbReference type="GO" id="GO:0005737">
    <property type="term" value="C:cytoplasm"/>
    <property type="evidence" value="ECO:0007669"/>
    <property type="project" value="TreeGrafter"/>
</dbReference>
<dbReference type="Pfam" id="PF22669">
    <property type="entry name" value="Exo_endo_phos2"/>
    <property type="match status" value="1"/>
</dbReference>
<dbReference type="InterPro" id="IPR041611">
    <property type="entry name" value="SKICH"/>
</dbReference>
<accession>A0A1S3J0C0</accession>
<reference evidence="4 5" key="1">
    <citation type="submission" date="2025-04" db="UniProtKB">
        <authorList>
            <consortium name="RefSeq"/>
        </authorList>
    </citation>
    <scope>IDENTIFICATION</scope>
    <source>
        <tissue evidence="4 5">Gonads</tissue>
    </source>
</reference>
<gene>
    <name evidence="4 5" type="primary">LOC106168966</name>
</gene>
<dbReference type="GeneID" id="106168966"/>
<dbReference type="SMART" id="SM00128">
    <property type="entry name" value="IPPc"/>
    <property type="match status" value="1"/>
</dbReference>
<dbReference type="Gene3D" id="3.60.10.10">
    <property type="entry name" value="Endonuclease/exonuclease/phosphatase"/>
    <property type="match status" value="1"/>
</dbReference>
<dbReference type="SUPFAM" id="SSF56219">
    <property type="entry name" value="DNase I-like"/>
    <property type="match status" value="1"/>
</dbReference>
<feature type="domain" description="Inositol polyphosphate-related phosphatase" evidence="2">
    <location>
        <begin position="2"/>
        <end position="307"/>
    </location>
</feature>
<dbReference type="GO" id="GO:0004439">
    <property type="term" value="F:phosphatidylinositol-4,5-bisphosphate 5-phosphatase activity"/>
    <property type="evidence" value="ECO:0007669"/>
    <property type="project" value="TreeGrafter"/>
</dbReference>
<sequence>MTNFRIYLCTWNVGNKFPLKKFDNLLGFDSPNLPDVYAIGLQEVKGGTASIVTSYVMDDPWTSKLTKILNGQGYVRIKGVRLQGLVLTVFCKRHHLPFMTNIESEYTRSGLGGWWGNKGGVSIRFDAYGVNVCIVNSHLAAHLEAVAERIEDYSIIVESQQFREKETPSILDHDYIFWMGDLNFRIDDIPRDDIIRMIKNKDLESLWSHDQLTKARQEELILVDFEEGPLTFPPSYKFDPGTDHYDTSSKHRKPAWCDRILWLVHEDSFEGFQLAARQEHYTSHSEYKLSDHKPVTSVFNVKLLNITRPAIQFAPIFSWSKDGSATCVYSVDMGVKTSSWDWIGLYKVGGAYLQCRCQHKDYIYTCY</sequence>
<dbReference type="Proteomes" id="UP000085678">
    <property type="component" value="Unplaced"/>
</dbReference>
<dbReference type="GO" id="GO:0001726">
    <property type="term" value="C:ruffle"/>
    <property type="evidence" value="ECO:0007669"/>
    <property type="project" value="TreeGrafter"/>
</dbReference>
<evidence type="ECO:0000313" key="4">
    <source>
        <dbReference type="RefSeq" id="XP_013403695.1"/>
    </source>
</evidence>
<organism evidence="3 5">
    <name type="scientific">Lingula anatina</name>
    <name type="common">Brachiopod</name>
    <name type="synonym">Lingula unguis</name>
    <dbReference type="NCBI Taxonomy" id="7574"/>
    <lineage>
        <taxon>Eukaryota</taxon>
        <taxon>Metazoa</taxon>
        <taxon>Spiralia</taxon>
        <taxon>Lophotrochozoa</taxon>
        <taxon>Brachiopoda</taxon>
        <taxon>Linguliformea</taxon>
        <taxon>Lingulata</taxon>
        <taxon>Lingulida</taxon>
        <taxon>Linguloidea</taxon>
        <taxon>Lingulidae</taxon>
        <taxon>Lingula</taxon>
    </lineage>
</organism>
<dbReference type="AlphaFoldDB" id="A0A1S3J0C0"/>
<dbReference type="InterPro" id="IPR000300">
    <property type="entry name" value="IPPc"/>
</dbReference>
<dbReference type="Gene3D" id="2.60.40.2840">
    <property type="match status" value="1"/>
</dbReference>
<evidence type="ECO:0000313" key="3">
    <source>
        <dbReference type="Proteomes" id="UP000085678"/>
    </source>
</evidence>
<dbReference type="GO" id="GO:0005886">
    <property type="term" value="C:plasma membrane"/>
    <property type="evidence" value="ECO:0007669"/>
    <property type="project" value="TreeGrafter"/>
</dbReference>
<dbReference type="Pfam" id="PF17751">
    <property type="entry name" value="SKICH"/>
    <property type="match status" value="1"/>
</dbReference>
<evidence type="ECO:0000259" key="2">
    <source>
        <dbReference type="SMART" id="SM00128"/>
    </source>
</evidence>
<comment type="similarity">
    <text evidence="1">Belongs to the inositol 1,4,5-trisphosphate 5-phosphatase type II family.</text>
</comment>
<dbReference type="InterPro" id="IPR046985">
    <property type="entry name" value="IP5"/>
</dbReference>
<dbReference type="RefSeq" id="XP_013403695.1">
    <property type="nucleotide sequence ID" value="XM_013548241.1"/>
</dbReference>
<evidence type="ECO:0000313" key="5">
    <source>
        <dbReference type="RefSeq" id="XP_013403696.1"/>
    </source>
</evidence>
<dbReference type="InterPro" id="IPR036691">
    <property type="entry name" value="Endo/exonu/phosph_ase_sf"/>
</dbReference>
<dbReference type="GO" id="GO:0046856">
    <property type="term" value="P:phosphatidylinositol dephosphorylation"/>
    <property type="evidence" value="ECO:0007669"/>
    <property type="project" value="InterPro"/>
</dbReference>